<feature type="region of interest" description="Disordered" evidence="1">
    <location>
        <begin position="390"/>
        <end position="409"/>
    </location>
</feature>
<dbReference type="Proteomes" id="UP001153555">
    <property type="component" value="Unassembled WGS sequence"/>
</dbReference>
<comment type="caution">
    <text evidence="2">The sequence shown here is derived from an EMBL/GenBank/DDBJ whole genome shotgun (WGS) entry which is preliminary data.</text>
</comment>
<keyword evidence="3" id="KW-1185">Reference proteome</keyword>
<evidence type="ECO:0000313" key="2">
    <source>
        <dbReference type="EMBL" id="CAA0841950.1"/>
    </source>
</evidence>
<dbReference type="PANTHER" id="PTHR34835:SF90">
    <property type="entry name" value="AMINOTRANSFERASE-LIKE PLANT MOBILE DOMAIN-CONTAINING PROTEIN"/>
    <property type="match status" value="1"/>
</dbReference>
<reference evidence="2" key="1">
    <citation type="submission" date="2019-12" db="EMBL/GenBank/DDBJ databases">
        <authorList>
            <person name="Scholes J."/>
        </authorList>
    </citation>
    <scope>NUCLEOTIDE SEQUENCE</scope>
</reference>
<evidence type="ECO:0000256" key="1">
    <source>
        <dbReference type="SAM" id="MobiDB-lite"/>
    </source>
</evidence>
<sequence length="648" mass="72796">MFDKSQQASVRLLHRIGQWDVRNVQKWQVSQKARTSIKLKQNVVKKRQRETTVNEKGGTHTLEDTRAVTDDALPTIHTRTSSAIFVKAVSGLSEDQRHAVRDMGFGSLFDLTITATPTKMGYWLVDNFNHMDRKLQLTIEVTSRKKKKESGALKEWADVYNVSIATKITATKVLDMIQNCGRSDDWFKRHFVVLMITCLFESSQNGVANLRTVHLLDDLSNVSKMNWCAYLIRCQVGAKKSWTASQKSKNFTGPLLLLTLFYVDKVVLSIRTVPRSLPIFKSWNNGLLKARERDEVAADAFGRGYVDDDIHVSDVHHRADIHSGSPIGNDVNRASEDFVQEFASKARILATTGVEILQLVERVPKDLLGDENFMKMRGTAQKLLGVSNGDVKGKSSQQTPSCNDEPSIPRPTQLVDDAFWNDPKNLAALDAIIDAVAHRHHFKRIHHKGPSFSLGMGLTPDEENANAGRFDNVKKFTTDGPSNVDVPSTDRDAVVNESIADTIPDCVQGIGGDAIGDDPVVEVGRPKRSPKFSSMVRSPFHQRYMDVVKNLDSQEKTVVNWVLQKDNDDVIIYQTLYLDYAVKRDVVACLAPNTSIPEALIDLWARIMNISEKFGSRGSVACFFATTRPCNEVHCDIFMMYWKNTYDF</sequence>
<organism evidence="2 3">
    <name type="scientific">Striga hermonthica</name>
    <name type="common">Purple witchweed</name>
    <name type="synonym">Buchnera hermonthica</name>
    <dbReference type="NCBI Taxonomy" id="68872"/>
    <lineage>
        <taxon>Eukaryota</taxon>
        <taxon>Viridiplantae</taxon>
        <taxon>Streptophyta</taxon>
        <taxon>Embryophyta</taxon>
        <taxon>Tracheophyta</taxon>
        <taxon>Spermatophyta</taxon>
        <taxon>Magnoliopsida</taxon>
        <taxon>eudicotyledons</taxon>
        <taxon>Gunneridae</taxon>
        <taxon>Pentapetalae</taxon>
        <taxon>asterids</taxon>
        <taxon>lamiids</taxon>
        <taxon>Lamiales</taxon>
        <taxon>Orobanchaceae</taxon>
        <taxon>Buchnereae</taxon>
        <taxon>Striga</taxon>
    </lineage>
</organism>
<gene>
    <name evidence="2" type="ORF">SHERM_07824</name>
</gene>
<accession>A0A9N7P3I0</accession>
<protein>
    <submittedName>
        <fullName evidence="2">Uncharacterized protein</fullName>
    </submittedName>
</protein>
<dbReference type="EMBL" id="CACSLK010034598">
    <property type="protein sequence ID" value="CAA0841950.1"/>
    <property type="molecule type" value="Genomic_DNA"/>
</dbReference>
<feature type="compositionally biased region" description="Polar residues" evidence="1">
    <location>
        <begin position="394"/>
        <end position="404"/>
    </location>
</feature>
<proteinExistence type="predicted"/>
<evidence type="ECO:0000313" key="3">
    <source>
        <dbReference type="Proteomes" id="UP001153555"/>
    </source>
</evidence>
<name>A0A9N7P3I0_STRHE</name>
<dbReference type="PANTHER" id="PTHR34835">
    <property type="entry name" value="OS07G0283600 PROTEIN-RELATED"/>
    <property type="match status" value="1"/>
</dbReference>
<dbReference type="AlphaFoldDB" id="A0A9N7P3I0"/>